<feature type="binding site" evidence="5">
    <location>
        <position position="203"/>
    </location>
    <ligand>
        <name>phosphoenolpyruvate</name>
        <dbReference type="ChEBI" id="CHEBI:58702"/>
    </ligand>
</feature>
<evidence type="ECO:0000313" key="6">
    <source>
        <dbReference type="EMBL" id="MFD1236496.1"/>
    </source>
</evidence>
<dbReference type="EMBL" id="JBHTMB010000225">
    <property type="protein sequence ID" value="MFD1236496.1"/>
    <property type="molecule type" value="Genomic_DNA"/>
</dbReference>
<dbReference type="GO" id="GO:0043814">
    <property type="term" value="F:phospholactate guanylyltransferase activity"/>
    <property type="evidence" value="ECO:0007669"/>
    <property type="project" value="UniProtKB-EC"/>
</dbReference>
<feature type="binding site" evidence="5">
    <location>
        <position position="184"/>
    </location>
    <ligand>
        <name>phosphoenolpyruvate</name>
        <dbReference type="ChEBI" id="CHEBI:58702"/>
    </ligand>
</feature>
<comment type="caution">
    <text evidence="6">The sequence shown here is derived from an EMBL/GenBank/DDBJ whole genome shotgun (WGS) entry which is preliminary data.</text>
</comment>
<evidence type="ECO:0000256" key="3">
    <source>
        <dbReference type="ARBA" id="ARBA00022741"/>
    </source>
</evidence>
<dbReference type="EC" id="2.7.7.105" evidence="5"/>
<dbReference type="Proteomes" id="UP001597182">
    <property type="component" value="Unassembled WGS sequence"/>
</dbReference>
<dbReference type="PANTHER" id="PTHR40392:SF1">
    <property type="entry name" value="2-PHOSPHO-L-LACTATE GUANYLYLTRANSFERASE"/>
    <property type="match status" value="1"/>
</dbReference>
<evidence type="ECO:0000256" key="2">
    <source>
        <dbReference type="ARBA" id="ARBA00022695"/>
    </source>
</evidence>
<dbReference type="InterPro" id="IPR002835">
    <property type="entry name" value="CofC"/>
</dbReference>
<comment type="similarity">
    <text evidence="5">Belongs to the CofC family.</text>
</comment>
<gene>
    <name evidence="6" type="primary">cofC</name>
    <name evidence="5" type="synonym">fbiD</name>
    <name evidence="6" type="ORF">ACFQ34_24695</name>
</gene>
<dbReference type="PANTHER" id="PTHR40392">
    <property type="entry name" value="2-PHOSPHO-L-LACTATE GUANYLYLTRANSFERASE"/>
    <property type="match status" value="1"/>
</dbReference>
<dbReference type="RefSeq" id="WP_013674002.1">
    <property type="nucleotide sequence ID" value="NZ_BAABKS010000062.1"/>
</dbReference>
<keyword evidence="7" id="KW-1185">Reference proteome</keyword>
<name>A0ABW3VPA5_9PSEU</name>
<evidence type="ECO:0000256" key="1">
    <source>
        <dbReference type="ARBA" id="ARBA00022679"/>
    </source>
</evidence>
<accession>A0ABW3VPA5</accession>
<comment type="pathway">
    <text evidence="5">Cofactor biosynthesis; coenzyme F420 biosynthesis.</text>
</comment>
<dbReference type="Gene3D" id="3.90.550.10">
    <property type="entry name" value="Spore Coat Polysaccharide Biosynthesis Protein SpsA, Chain A"/>
    <property type="match status" value="1"/>
</dbReference>
<evidence type="ECO:0000313" key="7">
    <source>
        <dbReference type="Proteomes" id="UP001597182"/>
    </source>
</evidence>
<keyword evidence="4 5" id="KW-0342">GTP-binding</keyword>
<evidence type="ECO:0000256" key="4">
    <source>
        <dbReference type="ARBA" id="ARBA00023134"/>
    </source>
</evidence>
<organism evidence="6 7">
    <name type="scientific">Pseudonocardia benzenivorans</name>
    <dbReference type="NCBI Taxonomy" id="228005"/>
    <lineage>
        <taxon>Bacteria</taxon>
        <taxon>Bacillati</taxon>
        <taxon>Actinomycetota</taxon>
        <taxon>Actinomycetes</taxon>
        <taxon>Pseudonocardiales</taxon>
        <taxon>Pseudonocardiaceae</taxon>
        <taxon>Pseudonocardia</taxon>
    </lineage>
</organism>
<sequence length="255" mass="25137">MHDGGVRPPAAAHVDLVVPVKGLRAAKSRLRGAADAGAGDPAAHARLALALVLDTLAAARLARVRTLLVVTADAAIETAVGQTFRPGRVASVTRTTGDDDDIATPGRAVVEVVAEGGLPGLNAALTHGADLLRARDPDGIVGALQSDLPALRPAELDAALAAAAAAFAAGAERAFCSDAPGDGTSLLLAAPGVALDPMFGTGSAARHAESGAVPLGGALPGLRRDVDTPDDLREAVALGLGARTAAALPVTARGA</sequence>
<evidence type="ECO:0000256" key="5">
    <source>
        <dbReference type="HAMAP-Rule" id="MF_02114"/>
    </source>
</evidence>
<protein>
    <recommendedName>
        <fullName evidence="5">Phosphoenolpyruvate guanylyltransferase</fullName>
        <shortName evidence="5">PEP guanylyltransferase</shortName>
        <ecNumber evidence="5">2.7.7.105</ecNumber>
    </recommendedName>
</protein>
<dbReference type="InterPro" id="IPR029044">
    <property type="entry name" value="Nucleotide-diphossugar_trans"/>
</dbReference>
<dbReference type="HAMAP" id="MF_02114">
    <property type="entry name" value="CofC"/>
    <property type="match status" value="1"/>
</dbReference>
<proteinExistence type="inferred from homology"/>
<keyword evidence="2 5" id="KW-0548">Nucleotidyltransferase</keyword>
<comment type="function">
    <text evidence="5">Guanylyltransferase that catalyzes the activation of phosphoenolpyruvate (PEP) as enolpyruvoyl-2-diphospho-5'-guanosine, via the condensation of PEP with GTP. It is involved in the biosynthesis of coenzyme F420, a hydride carrier cofactor.</text>
</comment>
<comment type="catalytic activity">
    <reaction evidence="5">
        <text>phosphoenolpyruvate + GTP + H(+) = enolpyruvoyl-2-diphospho-5'-guanosine + diphosphate</text>
        <dbReference type="Rhea" id="RHEA:30519"/>
        <dbReference type="ChEBI" id="CHEBI:15378"/>
        <dbReference type="ChEBI" id="CHEBI:33019"/>
        <dbReference type="ChEBI" id="CHEBI:37565"/>
        <dbReference type="ChEBI" id="CHEBI:58702"/>
        <dbReference type="ChEBI" id="CHEBI:143701"/>
        <dbReference type="EC" id="2.7.7.105"/>
    </reaction>
</comment>
<keyword evidence="1 5" id="KW-0808">Transferase</keyword>
<feature type="binding site" evidence="5">
    <location>
        <position position="200"/>
    </location>
    <ligand>
        <name>phosphoenolpyruvate</name>
        <dbReference type="ChEBI" id="CHEBI:58702"/>
    </ligand>
</feature>
<dbReference type="SUPFAM" id="SSF53448">
    <property type="entry name" value="Nucleotide-diphospho-sugar transferases"/>
    <property type="match status" value="1"/>
</dbReference>
<keyword evidence="3 5" id="KW-0547">Nucleotide-binding</keyword>
<dbReference type="NCBIfam" id="TIGR03552">
    <property type="entry name" value="F420_cofC"/>
    <property type="match status" value="1"/>
</dbReference>
<reference evidence="7" key="1">
    <citation type="journal article" date="2019" name="Int. J. Syst. Evol. Microbiol.">
        <title>The Global Catalogue of Microorganisms (GCM) 10K type strain sequencing project: providing services to taxonomists for standard genome sequencing and annotation.</title>
        <authorList>
            <consortium name="The Broad Institute Genomics Platform"/>
            <consortium name="The Broad Institute Genome Sequencing Center for Infectious Disease"/>
            <person name="Wu L."/>
            <person name="Ma J."/>
        </authorList>
    </citation>
    <scope>NUCLEOTIDE SEQUENCE [LARGE SCALE GENOMIC DNA]</scope>
    <source>
        <strain evidence="7">CCUG 49018</strain>
    </source>
</reference>